<dbReference type="GO" id="GO:0071949">
    <property type="term" value="F:FAD binding"/>
    <property type="evidence" value="ECO:0007669"/>
    <property type="project" value="InterPro"/>
</dbReference>
<reference evidence="6" key="1">
    <citation type="submission" date="2008-12" db="EMBL/GenBank/DDBJ databases">
        <title>Complete sequence of Chloroflexus aggregans DSM 9485.</title>
        <authorList>
            <consortium name="US DOE Joint Genome Institute"/>
            <person name="Lucas S."/>
            <person name="Copeland A."/>
            <person name="Lapidus A."/>
            <person name="Glavina del Rio T."/>
            <person name="Dalin E."/>
            <person name="Tice H."/>
            <person name="Pitluck S."/>
            <person name="Foster B."/>
            <person name="Larimer F."/>
            <person name="Land M."/>
            <person name="Hauser L."/>
            <person name="Kyrpides N."/>
            <person name="Mikhailova N."/>
            <person name="Bryant D."/>
            <person name="Richardson P."/>
        </authorList>
    </citation>
    <scope>NUCLEOTIDE SEQUENCE</scope>
    <source>
        <strain evidence="6">DSM 9485</strain>
    </source>
</reference>
<keyword evidence="3" id="KW-0274">FAD</keyword>
<dbReference type="eggNOG" id="COG0277">
    <property type="taxonomic scope" value="Bacteria"/>
</dbReference>
<evidence type="ECO:0000313" key="6">
    <source>
        <dbReference type="EMBL" id="ACL24787.1"/>
    </source>
</evidence>
<gene>
    <name evidence="6" type="ordered locus">Cagg_1892</name>
</gene>
<feature type="domain" description="FAD-binding PCMH-type" evidence="5">
    <location>
        <begin position="18"/>
        <end position="197"/>
    </location>
</feature>
<evidence type="ECO:0000256" key="1">
    <source>
        <dbReference type="ARBA" id="ARBA00001974"/>
    </source>
</evidence>
<evidence type="ECO:0000313" key="7">
    <source>
        <dbReference type="Proteomes" id="UP000002508"/>
    </source>
</evidence>
<dbReference type="PANTHER" id="PTHR11748:SF103">
    <property type="entry name" value="GLYCOLATE OXIDASE SUBUNIT GLCE"/>
    <property type="match status" value="1"/>
</dbReference>
<comment type="cofactor">
    <cofactor evidence="1">
        <name>FAD</name>
        <dbReference type="ChEBI" id="CHEBI:57692"/>
    </cofactor>
</comment>
<dbReference type="SUPFAM" id="SSF56176">
    <property type="entry name" value="FAD-binding/transporter-associated domain-like"/>
    <property type="match status" value="1"/>
</dbReference>
<dbReference type="HOGENOM" id="CLU_017779_0_1_0"/>
<dbReference type="Proteomes" id="UP000002508">
    <property type="component" value="Chromosome"/>
</dbReference>
<dbReference type="OrthoDB" id="9767256at2"/>
<dbReference type="InterPro" id="IPR016164">
    <property type="entry name" value="FAD-linked_Oxase-like_C"/>
</dbReference>
<dbReference type="STRING" id="326427.Cagg_1892"/>
<dbReference type="AlphaFoldDB" id="B8GBF9"/>
<organism evidence="6 7">
    <name type="scientific">Chloroflexus aggregans (strain MD-66 / DSM 9485)</name>
    <dbReference type="NCBI Taxonomy" id="326427"/>
    <lineage>
        <taxon>Bacteria</taxon>
        <taxon>Bacillati</taxon>
        <taxon>Chloroflexota</taxon>
        <taxon>Chloroflexia</taxon>
        <taxon>Chloroflexales</taxon>
        <taxon>Chloroflexineae</taxon>
        <taxon>Chloroflexaceae</taxon>
        <taxon>Chloroflexus</taxon>
    </lineage>
</organism>
<dbReference type="RefSeq" id="WP_015940646.1">
    <property type="nucleotide sequence ID" value="NC_011831.1"/>
</dbReference>
<accession>B8GBF9</accession>
<dbReference type="Pfam" id="PF02913">
    <property type="entry name" value="FAD-oxidase_C"/>
    <property type="match status" value="1"/>
</dbReference>
<name>B8GBF9_CHLAD</name>
<dbReference type="EMBL" id="CP001337">
    <property type="protein sequence ID" value="ACL24787.1"/>
    <property type="molecule type" value="Genomic_DNA"/>
</dbReference>
<keyword evidence="7" id="KW-1185">Reference proteome</keyword>
<dbReference type="PANTHER" id="PTHR11748">
    <property type="entry name" value="D-LACTATE DEHYDROGENASE"/>
    <property type="match status" value="1"/>
</dbReference>
<dbReference type="PROSITE" id="PS51387">
    <property type="entry name" value="FAD_PCMH"/>
    <property type="match status" value="1"/>
</dbReference>
<evidence type="ECO:0000256" key="3">
    <source>
        <dbReference type="ARBA" id="ARBA00022827"/>
    </source>
</evidence>
<dbReference type="Pfam" id="PF01565">
    <property type="entry name" value="FAD_binding_4"/>
    <property type="match status" value="1"/>
</dbReference>
<dbReference type="GO" id="GO:0016491">
    <property type="term" value="F:oxidoreductase activity"/>
    <property type="evidence" value="ECO:0007669"/>
    <property type="project" value="UniProtKB-KW"/>
</dbReference>
<evidence type="ECO:0000259" key="5">
    <source>
        <dbReference type="PROSITE" id="PS51387"/>
    </source>
</evidence>
<dbReference type="SUPFAM" id="SSF55103">
    <property type="entry name" value="FAD-linked oxidases, C-terminal domain"/>
    <property type="match status" value="1"/>
</dbReference>
<sequence>MQISDTPSIALPASYTLAGQQPQRVVQPTTIAELATVVGEAARTHTAIVPWGAGSRQWLTNPPTRYDVALDLRRLDRLIEYHPADLVVMVEAGVTLGTVQSHLAAQGQWLPWDPFAPLDATIGGLLATAAWGPLRLGYGGPREWLLGMQVVLGDGRLVQSGGRVVKNVAGYDTHKLHLGAFGTLGVIATATFKVAPLPEQMASLRVTLPTVTEALHTATALRQPPLQPVALTITVNETVTLTVRFAGVAAAVARQLALAADRCGRYRDVTVQHDDRVWWSTPAMPPPDQTLWLRIGVPDHGLTTAVNTTLQIAQPNLTIFPGLGLCYARWPAAAASHLPALRQTLGGIGGYVVVEYGPHGIDRWGPPPPSIDLMHTLRQRWDPAGILNPGRWLIP</sequence>
<dbReference type="Gene3D" id="3.30.465.10">
    <property type="match status" value="1"/>
</dbReference>
<dbReference type="InterPro" id="IPR004113">
    <property type="entry name" value="FAD-bd_oxidored_4_C"/>
</dbReference>
<protein>
    <submittedName>
        <fullName evidence="6">FAD linked oxidase domain protein</fullName>
    </submittedName>
</protein>
<proteinExistence type="predicted"/>
<evidence type="ECO:0000256" key="4">
    <source>
        <dbReference type="ARBA" id="ARBA00023002"/>
    </source>
</evidence>
<dbReference type="InterPro" id="IPR016166">
    <property type="entry name" value="FAD-bd_PCMH"/>
</dbReference>
<dbReference type="KEGG" id="cag:Cagg_1892"/>
<dbReference type="InterPro" id="IPR016169">
    <property type="entry name" value="FAD-bd_PCMH_sub2"/>
</dbReference>
<dbReference type="InterPro" id="IPR036318">
    <property type="entry name" value="FAD-bd_PCMH-like_sf"/>
</dbReference>
<evidence type="ECO:0000256" key="2">
    <source>
        <dbReference type="ARBA" id="ARBA00022630"/>
    </source>
</evidence>
<keyword evidence="4" id="KW-0560">Oxidoreductase</keyword>
<dbReference type="InterPro" id="IPR006094">
    <property type="entry name" value="Oxid_FAD_bind_N"/>
</dbReference>
<keyword evidence="2" id="KW-0285">Flavoprotein</keyword>